<accession>G5A4G8</accession>
<keyword evidence="4 6" id="KW-1133">Transmembrane helix</keyword>
<evidence type="ECO:0000313" key="8">
    <source>
        <dbReference type="EMBL" id="EGZ09569.1"/>
    </source>
</evidence>
<dbReference type="InParanoid" id="G5A4G8"/>
<dbReference type="EMBL" id="JH159159">
    <property type="protein sequence ID" value="EGZ09569.1"/>
    <property type="molecule type" value="Genomic_DNA"/>
</dbReference>
<evidence type="ECO:0000259" key="7">
    <source>
        <dbReference type="PROSITE" id="PS50850"/>
    </source>
</evidence>
<dbReference type="InterPro" id="IPR005828">
    <property type="entry name" value="MFS_sugar_transport-like"/>
</dbReference>
<dbReference type="Proteomes" id="UP000002640">
    <property type="component" value="Unassembled WGS sequence"/>
</dbReference>
<feature type="transmembrane region" description="Helical" evidence="6">
    <location>
        <begin position="323"/>
        <end position="342"/>
    </location>
</feature>
<protein>
    <recommendedName>
        <fullName evidence="7">Major facilitator superfamily (MFS) profile domain-containing protein</fullName>
    </recommendedName>
</protein>
<sequence length="480" mass="51367">MPSAEIHRRIDSLDSRLSWFYVRLLLVTGVSWAVHSAELVLFLFTRRLVARNVGMGTRALEALGVGIFVGAALGGPLFGRIADARGRRWALLLSMSLSLLGLAMSAMATKHYHVIIARVVAGVGLGGELPAATVLVQELSPRPMQGRMVALLEAFTGVGGVVGVALAFGLAPQIGWRVTYLGICGLVLYVGVLRFGLPESPRWLASVGRVDEALAVVEKLEEAHGHRPLYKKLTGVDDPMTTRASPAKVLSLVNPSVHTLVLWILWSVMVLSAYALGVYMPTLISLWGFNVFSRWSTMALIGVAQVAGCVFASLVLDEFDRKQALAAFATSAAVVAVLTSQTPWNGPFVVVGTSAVSALIAASWSCVLAYAPGNFATECRGRGVGYAFGFSRLGATIGALLCPYMFNVWKMPVSAIAWVFAVILVGVVYGVVLPYGRSDLAREDEDNLDSQRSYLFGSAPDEEDIPLVPGYSSKTATYNV</sequence>
<evidence type="ECO:0000256" key="5">
    <source>
        <dbReference type="ARBA" id="ARBA00023136"/>
    </source>
</evidence>
<dbReference type="Gene3D" id="1.20.1250.20">
    <property type="entry name" value="MFS general substrate transporter like domains"/>
    <property type="match status" value="1"/>
</dbReference>
<dbReference type="Pfam" id="PF00083">
    <property type="entry name" value="Sugar_tr"/>
    <property type="match status" value="1"/>
</dbReference>
<dbReference type="InterPro" id="IPR036259">
    <property type="entry name" value="MFS_trans_sf"/>
</dbReference>
<feature type="transmembrane region" description="Helical" evidence="6">
    <location>
        <begin position="260"/>
        <end position="289"/>
    </location>
</feature>
<evidence type="ECO:0000256" key="6">
    <source>
        <dbReference type="SAM" id="Phobius"/>
    </source>
</evidence>
<dbReference type="SMR" id="G5A4G8"/>
<evidence type="ECO:0000313" key="9">
    <source>
        <dbReference type="Proteomes" id="UP000002640"/>
    </source>
</evidence>
<dbReference type="InterPro" id="IPR020846">
    <property type="entry name" value="MFS_dom"/>
</dbReference>
<feature type="transmembrane region" description="Helical" evidence="6">
    <location>
        <begin position="177"/>
        <end position="197"/>
    </location>
</feature>
<evidence type="ECO:0000256" key="3">
    <source>
        <dbReference type="ARBA" id="ARBA00022692"/>
    </source>
</evidence>
<dbReference type="PANTHER" id="PTHR23511">
    <property type="entry name" value="SYNAPTIC VESICLE GLYCOPROTEIN 2"/>
    <property type="match status" value="1"/>
</dbReference>
<feature type="transmembrane region" description="Helical" evidence="6">
    <location>
        <begin position="348"/>
        <end position="371"/>
    </location>
</feature>
<dbReference type="RefSeq" id="XP_009534430.1">
    <property type="nucleotide sequence ID" value="XM_009536135.1"/>
</dbReference>
<feature type="transmembrane region" description="Helical" evidence="6">
    <location>
        <begin position="383"/>
        <end position="406"/>
    </location>
</feature>
<dbReference type="OMA" id="CGGLMPN"/>
<keyword evidence="9" id="KW-1185">Reference proteome</keyword>
<feature type="transmembrane region" description="Helical" evidence="6">
    <location>
        <begin position="59"/>
        <end position="78"/>
    </location>
</feature>
<feature type="transmembrane region" description="Helical" evidence="6">
    <location>
        <begin position="90"/>
        <end position="109"/>
    </location>
</feature>
<dbReference type="GO" id="GO:0016020">
    <property type="term" value="C:membrane"/>
    <property type="evidence" value="ECO:0007669"/>
    <property type="project" value="UniProtKB-SubCell"/>
</dbReference>
<evidence type="ECO:0000256" key="1">
    <source>
        <dbReference type="ARBA" id="ARBA00004141"/>
    </source>
</evidence>
<dbReference type="STRING" id="1094619.G5A4G8"/>
<feature type="transmembrane region" description="Helical" evidence="6">
    <location>
        <begin position="148"/>
        <end position="171"/>
    </location>
</feature>
<evidence type="ECO:0000256" key="4">
    <source>
        <dbReference type="ARBA" id="ARBA00022989"/>
    </source>
</evidence>
<evidence type="ECO:0000256" key="2">
    <source>
        <dbReference type="ARBA" id="ARBA00022448"/>
    </source>
</evidence>
<feature type="transmembrane region" description="Helical" evidence="6">
    <location>
        <begin position="115"/>
        <end position="136"/>
    </location>
</feature>
<organism evidence="8 9">
    <name type="scientific">Phytophthora sojae (strain P6497)</name>
    <name type="common">Soybean stem and root rot agent</name>
    <name type="synonym">Phytophthora megasperma f. sp. glycines</name>
    <dbReference type="NCBI Taxonomy" id="1094619"/>
    <lineage>
        <taxon>Eukaryota</taxon>
        <taxon>Sar</taxon>
        <taxon>Stramenopiles</taxon>
        <taxon>Oomycota</taxon>
        <taxon>Peronosporomycetes</taxon>
        <taxon>Peronosporales</taxon>
        <taxon>Peronosporaceae</taxon>
        <taxon>Phytophthora</taxon>
    </lineage>
</organism>
<comment type="subcellular location">
    <subcellularLocation>
        <location evidence="1">Membrane</location>
        <topology evidence="1">Multi-pass membrane protein</topology>
    </subcellularLocation>
</comment>
<feature type="domain" description="Major facilitator superfamily (MFS) profile" evidence="7">
    <location>
        <begin position="24"/>
        <end position="438"/>
    </location>
</feature>
<gene>
    <name evidence="8" type="ORF">PHYSODRAFT_305055</name>
</gene>
<keyword evidence="5 6" id="KW-0472">Membrane</keyword>
<feature type="transmembrane region" description="Helical" evidence="6">
    <location>
        <begin position="412"/>
        <end position="432"/>
    </location>
</feature>
<feature type="transmembrane region" description="Helical" evidence="6">
    <location>
        <begin position="295"/>
        <end position="316"/>
    </location>
</feature>
<dbReference type="PANTHER" id="PTHR23511:SF5">
    <property type="entry name" value="MAJOR FACILITATOR-TYPE TRANSPORTER HXNZ-RELATED"/>
    <property type="match status" value="1"/>
</dbReference>
<dbReference type="SUPFAM" id="SSF103473">
    <property type="entry name" value="MFS general substrate transporter"/>
    <property type="match status" value="1"/>
</dbReference>
<dbReference type="PROSITE" id="PS50850">
    <property type="entry name" value="MFS"/>
    <property type="match status" value="1"/>
</dbReference>
<dbReference type="KEGG" id="psoj:PHYSODRAFT_305055"/>
<keyword evidence="2" id="KW-0813">Transport</keyword>
<dbReference type="GeneID" id="20642507"/>
<dbReference type="GO" id="GO:0022857">
    <property type="term" value="F:transmembrane transporter activity"/>
    <property type="evidence" value="ECO:0007669"/>
    <property type="project" value="InterPro"/>
</dbReference>
<dbReference type="AlphaFoldDB" id="G5A4G8"/>
<reference evidence="8 9" key="1">
    <citation type="journal article" date="2006" name="Science">
        <title>Phytophthora genome sequences uncover evolutionary origins and mechanisms of pathogenesis.</title>
        <authorList>
            <person name="Tyler B.M."/>
            <person name="Tripathy S."/>
            <person name="Zhang X."/>
            <person name="Dehal P."/>
            <person name="Jiang R.H."/>
            <person name="Aerts A."/>
            <person name="Arredondo F.D."/>
            <person name="Baxter L."/>
            <person name="Bensasson D."/>
            <person name="Beynon J.L."/>
            <person name="Chapman J."/>
            <person name="Damasceno C.M."/>
            <person name="Dorrance A.E."/>
            <person name="Dou D."/>
            <person name="Dickerman A.W."/>
            <person name="Dubchak I.L."/>
            <person name="Garbelotto M."/>
            <person name="Gijzen M."/>
            <person name="Gordon S.G."/>
            <person name="Govers F."/>
            <person name="Grunwald N.J."/>
            <person name="Huang W."/>
            <person name="Ivors K.L."/>
            <person name="Jones R.W."/>
            <person name="Kamoun S."/>
            <person name="Krampis K."/>
            <person name="Lamour K.H."/>
            <person name="Lee M.K."/>
            <person name="McDonald W.H."/>
            <person name="Medina M."/>
            <person name="Meijer H.J."/>
            <person name="Nordberg E.K."/>
            <person name="Maclean D.J."/>
            <person name="Ospina-Giraldo M.D."/>
            <person name="Morris P.F."/>
            <person name="Phuntumart V."/>
            <person name="Putnam N.H."/>
            <person name="Rash S."/>
            <person name="Rose J.K."/>
            <person name="Sakihama Y."/>
            <person name="Salamov A.A."/>
            <person name="Savidor A."/>
            <person name="Scheuring C.F."/>
            <person name="Smith B.M."/>
            <person name="Sobral B.W."/>
            <person name="Terry A."/>
            <person name="Torto-Alalibo T.A."/>
            <person name="Win J."/>
            <person name="Xu Z."/>
            <person name="Zhang H."/>
            <person name="Grigoriev I.V."/>
            <person name="Rokhsar D.S."/>
            <person name="Boore J.L."/>
        </authorList>
    </citation>
    <scope>NUCLEOTIDE SEQUENCE [LARGE SCALE GENOMIC DNA]</scope>
    <source>
        <strain evidence="8 9">P6497</strain>
    </source>
</reference>
<proteinExistence type="predicted"/>
<name>G5A4G8_PHYSP</name>
<feature type="transmembrane region" description="Helical" evidence="6">
    <location>
        <begin position="20"/>
        <end position="44"/>
    </location>
</feature>
<keyword evidence="3 6" id="KW-0812">Transmembrane</keyword>